<reference evidence="2" key="1">
    <citation type="submission" date="2019-04" db="EMBL/GenBank/DDBJ databases">
        <title>An insight into the mialome of Ixodes scapularis.</title>
        <authorList>
            <person name="Ribeiro J.M."/>
            <person name="Mather T.N."/>
            <person name="Karim S."/>
        </authorList>
    </citation>
    <scope>NUCLEOTIDE SEQUENCE</scope>
</reference>
<accession>A0A4D5RVB7</accession>
<evidence type="ECO:0000313" key="2">
    <source>
        <dbReference type="EMBL" id="MOY41272.1"/>
    </source>
</evidence>
<dbReference type="AlphaFoldDB" id="A0A4D5RVB7"/>
<protein>
    <submittedName>
        <fullName evidence="2">Putative secreted protein</fullName>
    </submittedName>
</protein>
<sequence length="93" mass="10601">MRHLLLPHVCWTGSHSFPERRAVQLLDHSSVPTQRKHHRGSVVQCAAHSGRDRPLKPLTFYGDIRRVPSGSCYRPNSDHSWGLRHSLGDTRTV</sequence>
<evidence type="ECO:0000256" key="1">
    <source>
        <dbReference type="SAM" id="MobiDB-lite"/>
    </source>
</evidence>
<organism evidence="2">
    <name type="scientific">Ixodes scapularis</name>
    <name type="common">Black-legged tick</name>
    <name type="synonym">Deer tick</name>
    <dbReference type="NCBI Taxonomy" id="6945"/>
    <lineage>
        <taxon>Eukaryota</taxon>
        <taxon>Metazoa</taxon>
        <taxon>Ecdysozoa</taxon>
        <taxon>Arthropoda</taxon>
        <taxon>Chelicerata</taxon>
        <taxon>Arachnida</taxon>
        <taxon>Acari</taxon>
        <taxon>Parasitiformes</taxon>
        <taxon>Ixodida</taxon>
        <taxon>Ixodoidea</taxon>
        <taxon>Ixodidae</taxon>
        <taxon>Ixodinae</taxon>
        <taxon>Ixodes</taxon>
    </lineage>
</organism>
<dbReference type="EMBL" id="GHJT01007301">
    <property type="protein sequence ID" value="MOY41272.1"/>
    <property type="molecule type" value="Transcribed_RNA"/>
</dbReference>
<feature type="region of interest" description="Disordered" evidence="1">
    <location>
        <begin position="73"/>
        <end position="93"/>
    </location>
</feature>
<name>A0A4D5RVB7_IXOSC</name>
<proteinExistence type="predicted"/>